<evidence type="ECO:0000313" key="1">
    <source>
        <dbReference type="EMBL" id="KAG1302092.1"/>
    </source>
</evidence>
<evidence type="ECO:0000313" key="2">
    <source>
        <dbReference type="Proteomes" id="UP000716291"/>
    </source>
</evidence>
<comment type="caution">
    <text evidence="1">The sequence shown here is derived from an EMBL/GenBank/DDBJ whole genome shotgun (WGS) entry which is preliminary data.</text>
</comment>
<accession>A0A9P6WZJ8</accession>
<dbReference type="AlphaFoldDB" id="A0A9P6WZJ8"/>
<protein>
    <submittedName>
        <fullName evidence="1">Uncharacterized protein</fullName>
    </submittedName>
</protein>
<dbReference type="Proteomes" id="UP000716291">
    <property type="component" value="Unassembled WGS sequence"/>
</dbReference>
<name>A0A9P6WZJ8_RHIOR</name>
<dbReference type="OrthoDB" id="2210922at2759"/>
<dbReference type="EMBL" id="JAANQT010002635">
    <property type="protein sequence ID" value="KAG1302092.1"/>
    <property type="molecule type" value="Genomic_DNA"/>
</dbReference>
<sequence>MVTMEQLTNLNRAYCLYTAYGNWINLSVKTTSDLLDIFKSGAPTRHQLAPGLFIDIIPQNVDLNSGNIDIQGLMHADLVYESTEENAVQKIMTEFARDSLNKQGITDLFPPIEYDEESLVITSLPTHKHLSLVPSLASTVRRGPKSIQNYQFASSPKDAIVSNQPKKYLSASYFKRPYKKVSVQKSSLPKRIATTANKYTASIIHGENSIMHNNIIQSDKRYTLLCIPSSFSCTSLIRPSEMIEFDCSPTTVSIVSTSDNISSIAASAHPMVVDSQPSLQRLSPIFILDNFDEEISIQKDSILSSCYPYSSAFSFKTTHHNHFLGQ</sequence>
<organism evidence="1 2">
    <name type="scientific">Rhizopus oryzae</name>
    <name type="common">Mucormycosis agent</name>
    <name type="synonym">Rhizopus arrhizus var. delemar</name>
    <dbReference type="NCBI Taxonomy" id="64495"/>
    <lineage>
        <taxon>Eukaryota</taxon>
        <taxon>Fungi</taxon>
        <taxon>Fungi incertae sedis</taxon>
        <taxon>Mucoromycota</taxon>
        <taxon>Mucoromycotina</taxon>
        <taxon>Mucoromycetes</taxon>
        <taxon>Mucorales</taxon>
        <taxon>Mucorineae</taxon>
        <taxon>Rhizopodaceae</taxon>
        <taxon>Rhizopus</taxon>
    </lineage>
</organism>
<gene>
    <name evidence="1" type="ORF">G6F64_011225</name>
</gene>
<reference evidence="1" key="1">
    <citation type="journal article" date="2020" name="Microb. Genom.">
        <title>Genetic diversity of clinical and environmental Mucorales isolates obtained from an investigation of mucormycosis cases among solid organ transplant recipients.</title>
        <authorList>
            <person name="Nguyen M.H."/>
            <person name="Kaul D."/>
            <person name="Muto C."/>
            <person name="Cheng S.J."/>
            <person name="Richter R.A."/>
            <person name="Bruno V.M."/>
            <person name="Liu G."/>
            <person name="Beyhan S."/>
            <person name="Sundermann A.J."/>
            <person name="Mounaud S."/>
            <person name="Pasculle A.W."/>
            <person name="Nierman W.C."/>
            <person name="Driscoll E."/>
            <person name="Cumbie R."/>
            <person name="Clancy C.J."/>
            <person name="Dupont C.L."/>
        </authorList>
    </citation>
    <scope>NUCLEOTIDE SEQUENCE</scope>
    <source>
        <strain evidence="1">GL11</strain>
    </source>
</reference>
<keyword evidence="2" id="KW-1185">Reference proteome</keyword>
<proteinExistence type="predicted"/>